<accession>A0A2W4YEF6</accession>
<dbReference type="InterPro" id="IPR001932">
    <property type="entry name" value="PPM-type_phosphatase-like_dom"/>
</dbReference>
<dbReference type="Gene3D" id="3.60.40.10">
    <property type="entry name" value="PPM-type phosphatase domain"/>
    <property type="match status" value="1"/>
</dbReference>
<dbReference type="InterPro" id="IPR036457">
    <property type="entry name" value="PPM-type-like_dom_sf"/>
</dbReference>
<dbReference type="SUPFAM" id="SSF81606">
    <property type="entry name" value="PP2C-like"/>
    <property type="match status" value="1"/>
</dbReference>
<dbReference type="EMBL" id="QBML01000011">
    <property type="protein sequence ID" value="PZO41508.1"/>
    <property type="molecule type" value="Genomic_DNA"/>
</dbReference>
<dbReference type="AlphaFoldDB" id="A0A2W4YEF6"/>
<gene>
    <name evidence="2" type="ORF">DCF19_09930</name>
</gene>
<dbReference type="Proteomes" id="UP000249467">
    <property type="component" value="Unassembled WGS sequence"/>
</dbReference>
<name>A0A2W4YEF6_9CYAN</name>
<feature type="domain" description="PPM-type phosphatase" evidence="1">
    <location>
        <begin position="30"/>
        <end position="224"/>
    </location>
</feature>
<sequence>MQEQDELSNLRSLQISDLYDRFNYASGSIIGRNHVLANKNNQDAFRVVRRSQFMAAVVCDGCGSGNHSEVGAKLGARMVIETIADLLNQDLAIGNQDFWNIVQTNLLQKLKGFVAIAQGDLEFAMEFVNDYLLFTIVGVLITPSETVTFSMGDGTIAMNGKLNQIPTYPDNAPPYLAYGLYRPEFVSFAIRDCLPTLELESILIATDGIDDLVKVENINQFWEEDRYFKNPDAIRRKLAMLNREDVKPDWNQRELIKQSGVLSDDTTLVAIRKKR</sequence>
<proteinExistence type="predicted"/>
<evidence type="ECO:0000259" key="1">
    <source>
        <dbReference type="Pfam" id="PF13672"/>
    </source>
</evidence>
<organism evidence="2 3">
    <name type="scientific">Pseudanabaena frigida</name>
    <dbReference type="NCBI Taxonomy" id="945775"/>
    <lineage>
        <taxon>Bacteria</taxon>
        <taxon>Bacillati</taxon>
        <taxon>Cyanobacteriota</taxon>
        <taxon>Cyanophyceae</taxon>
        <taxon>Pseudanabaenales</taxon>
        <taxon>Pseudanabaenaceae</taxon>
        <taxon>Pseudanabaena</taxon>
    </lineage>
</organism>
<evidence type="ECO:0000313" key="3">
    <source>
        <dbReference type="Proteomes" id="UP000249467"/>
    </source>
</evidence>
<reference evidence="2 3" key="1">
    <citation type="submission" date="2018-04" db="EMBL/GenBank/DDBJ databases">
        <authorList>
            <person name="Go L.Y."/>
            <person name="Mitchell J.A."/>
        </authorList>
    </citation>
    <scope>NUCLEOTIDE SEQUENCE [LARGE SCALE GENOMIC DNA]</scope>
    <source>
        <strain evidence="2">ULC066bin1</strain>
    </source>
</reference>
<evidence type="ECO:0000313" key="2">
    <source>
        <dbReference type="EMBL" id="PZO41508.1"/>
    </source>
</evidence>
<protein>
    <submittedName>
        <fullName evidence="2">Protein phosphatase</fullName>
    </submittedName>
</protein>
<comment type="caution">
    <text evidence="2">The sequence shown here is derived from an EMBL/GenBank/DDBJ whole genome shotgun (WGS) entry which is preliminary data.</text>
</comment>
<reference evidence="2 3" key="2">
    <citation type="submission" date="2018-06" db="EMBL/GenBank/DDBJ databases">
        <title>Metagenomic assembly of (sub)arctic Cyanobacteria and their associated microbiome from non-axenic cultures.</title>
        <authorList>
            <person name="Baurain D."/>
        </authorList>
    </citation>
    <scope>NUCLEOTIDE SEQUENCE [LARGE SCALE GENOMIC DNA]</scope>
    <source>
        <strain evidence="2">ULC066bin1</strain>
    </source>
</reference>
<dbReference type="Pfam" id="PF13672">
    <property type="entry name" value="PP2C_2"/>
    <property type="match status" value="1"/>
</dbReference>